<accession>A0A0V0H9W7</accession>
<organism evidence="1">
    <name type="scientific">Solanum chacoense</name>
    <name type="common">Chaco potato</name>
    <dbReference type="NCBI Taxonomy" id="4108"/>
    <lineage>
        <taxon>Eukaryota</taxon>
        <taxon>Viridiplantae</taxon>
        <taxon>Streptophyta</taxon>
        <taxon>Embryophyta</taxon>
        <taxon>Tracheophyta</taxon>
        <taxon>Spermatophyta</taxon>
        <taxon>Magnoliopsida</taxon>
        <taxon>eudicotyledons</taxon>
        <taxon>Gunneridae</taxon>
        <taxon>Pentapetalae</taxon>
        <taxon>asterids</taxon>
        <taxon>lamiids</taxon>
        <taxon>Solanales</taxon>
        <taxon>Solanaceae</taxon>
        <taxon>Solanoideae</taxon>
        <taxon>Solaneae</taxon>
        <taxon>Solanum</taxon>
    </lineage>
</organism>
<sequence length="92" mass="10346">MSLLLKIIFRERSFMSQNSGKTCYFNLNCASPNLVEGRSDNSPAEKIRHLKQELTVNTSLFCSSHANKPGISMNLLLPASVAIVIYHLFHNH</sequence>
<name>A0A0V0H9W7_SOLCH</name>
<proteinExistence type="predicted"/>
<protein>
    <submittedName>
        <fullName evidence="1">Putative ovule protein</fullName>
    </submittedName>
</protein>
<evidence type="ECO:0000313" key="1">
    <source>
        <dbReference type="EMBL" id="JAP16963.1"/>
    </source>
</evidence>
<reference evidence="1" key="1">
    <citation type="submission" date="2015-12" db="EMBL/GenBank/DDBJ databases">
        <title>Gene expression during late stages of embryo sac development: a critical building block for successful pollen-pistil interactions.</title>
        <authorList>
            <person name="Liu Y."/>
            <person name="Joly V."/>
            <person name="Sabar M."/>
            <person name="Matton D.P."/>
        </authorList>
    </citation>
    <scope>NUCLEOTIDE SEQUENCE</scope>
</reference>
<dbReference type="EMBL" id="GEDG01023138">
    <property type="protein sequence ID" value="JAP16963.1"/>
    <property type="molecule type" value="Transcribed_RNA"/>
</dbReference>
<dbReference type="AlphaFoldDB" id="A0A0V0H9W7"/>